<evidence type="ECO:0008006" key="5">
    <source>
        <dbReference type="Google" id="ProtNLM"/>
    </source>
</evidence>
<evidence type="ECO:0000256" key="1">
    <source>
        <dbReference type="SAM" id="MobiDB-lite"/>
    </source>
</evidence>
<sequence length="227" mass="25682">NPLAFEIVEAKLNRERIAKKRALEAPRKPKSKRVKITGGDDTELSEEEPLEYRNESASSNGNDNGDSNRNDDSYDNRDSDNQEMEKEKQPSVPEVGVTGSVEPNYLSQIPGHLQQFIPNIFNPAADGNCGFHCVAKALGYNEDGWFRVREEMLKEASEYRAVYTKLQGSNDVMTKILERIKVETKEMDIQPDKWLSRLDHGQILANTYGRPVIFLSISSCGTYLPLR</sequence>
<reference evidence="3" key="4">
    <citation type="submission" date="2025-05" db="UniProtKB">
        <authorList>
            <consortium name="EnsemblFungi"/>
        </authorList>
    </citation>
    <scope>IDENTIFICATION</scope>
    <source>
        <strain evidence="3">isolate 1-1 / race 1 (BBBD)</strain>
    </source>
</reference>
<dbReference type="AlphaFoldDB" id="A0A180FZL2"/>
<feature type="compositionally biased region" description="Acidic residues" evidence="1">
    <location>
        <begin position="40"/>
        <end position="49"/>
    </location>
</feature>
<evidence type="ECO:0000313" key="3">
    <source>
        <dbReference type="EnsemblFungi" id="PTTG_30869-t43_1-p1"/>
    </source>
</evidence>
<dbReference type="OrthoDB" id="2503766at2759"/>
<dbReference type="Proteomes" id="UP000005240">
    <property type="component" value="Unassembled WGS sequence"/>
</dbReference>
<proteinExistence type="predicted"/>
<evidence type="ECO:0000313" key="2">
    <source>
        <dbReference type="EMBL" id="OAV85013.1"/>
    </source>
</evidence>
<feature type="compositionally biased region" description="Basic and acidic residues" evidence="1">
    <location>
        <begin position="15"/>
        <end position="27"/>
    </location>
</feature>
<dbReference type="CDD" id="cd22744">
    <property type="entry name" value="OTU"/>
    <property type="match status" value="1"/>
</dbReference>
<gene>
    <name evidence="2" type="ORF">PTTG_30869</name>
</gene>
<reference evidence="3 4" key="3">
    <citation type="journal article" date="2017" name="G3 (Bethesda)">
        <title>Comparative analysis highlights variable genome content of wheat rusts and divergence of the mating loci.</title>
        <authorList>
            <person name="Cuomo C.A."/>
            <person name="Bakkeren G."/>
            <person name="Khalil H.B."/>
            <person name="Panwar V."/>
            <person name="Joly D."/>
            <person name="Linning R."/>
            <person name="Sakthikumar S."/>
            <person name="Song X."/>
            <person name="Adiconis X."/>
            <person name="Fan L."/>
            <person name="Goldberg J.M."/>
            <person name="Levin J.Z."/>
            <person name="Young S."/>
            <person name="Zeng Q."/>
            <person name="Anikster Y."/>
            <person name="Bruce M."/>
            <person name="Wang M."/>
            <person name="Yin C."/>
            <person name="McCallum B."/>
            <person name="Szabo L.J."/>
            <person name="Hulbert S."/>
            <person name="Chen X."/>
            <person name="Fellers J.P."/>
        </authorList>
    </citation>
    <scope>NUCLEOTIDE SEQUENCE</scope>
    <source>
        <strain evidence="3">isolate 1-1 / race 1 (BBBD)</strain>
        <strain evidence="4">Isolate 1-1 / race 1 (BBBD)</strain>
    </source>
</reference>
<protein>
    <recommendedName>
        <fullName evidence="5">OTU domain-containing protein</fullName>
    </recommendedName>
</protein>
<feature type="region of interest" description="Disordered" evidence="1">
    <location>
        <begin position="15"/>
        <end position="103"/>
    </location>
</feature>
<dbReference type="EnsemblFungi" id="PTTG_30869-t43_1">
    <property type="protein sequence ID" value="PTTG_30869-t43_1-p1"/>
    <property type="gene ID" value="PTTG_30869"/>
</dbReference>
<keyword evidence="4" id="KW-1185">Reference proteome</keyword>
<feature type="non-terminal residue" evidence="2">
    <location>
        <position position="227"/>
    </location>
</feature>
<feature type="non-terminal residue" evidence="2">
    <location>
        <position position="1"/>
    </location>
</feature>
<dbReference type="EMBL" id="ADAS02008196">
    <property type="protein sequence ID" value="OAV85013.1"/>
    <property type="molecule type" value="Genomic_DNA"/>
</dbReference>
<feature type="compositionally biased region" description="Basic and acidic residues" evidence="1">
    <location>
        <begin position="66"/>
        <end position="89"/>
    </location>
</feature>
<reference evidence="2" key="1">
    <citation type="submission" date="2009-11" db="EMBL/GenBank/DDBJ databases">
        <authorList>
            <consortium name="The Broad Institute Genome Sequencing Platform"/>
            <person name="Ward D."/>
            <person name="Feldgarden M."/>
            <person name="Earl A."/>
            <person name="Young S.K."/>
            <person name="Zeng Q."/>
            <person name="Koehrsen M."/>
            <person name="Alvarado L."/>
            <person name="Berlin A."/>
            <person name="Bochicchio J."/>
            <person name="Borenstein D."/>
            <person name="Chapman S.B."/>
            <person name="Chen Z."/>
            <person name="Engels R."/>
            <person name="Freedman E."/>
            <person name="Gellesch M."/>
            <person name="Goldberg J."/>
            <person name="Griggs A."/>
            <person name="Gujja S."/>
            <person name="Heilman E."/>
            <person name="Heiman D."/>
            <person name="Hepburn T."/>
            <person name="Howarth C."/>
            <person name="Jen D."/>
            <person name="Larson L."/>
            <person name="Lewis B."/>
            <person name="Mehta T."/>
            <person name="Park D."/>
            <person name="Pearson M."/>
            <person name="Roberts A."/>
            <person name="Saif S."/>
            <person name="Shea T."/>
            <person name="Shenoy N."/>
            <person name="Sisk P."/>
            <person name="Stolte C."/>
            <person name="Sykes S."/>
            <person name="Thomson T."/>
            <person name="Walk T."/>
            <person name="White J."/>
            <person name="Yandava C."/>
            <person name="Izard J."/>
            <person name="Baranova O.V."/>
            <person name="Blanton J.M."/>
            <person name="Tanner A.C."/>
            <person name="Dewhirst F.E."/>
            <person name="Haas B."/>
            <person name="Nusbaum C."/>
            <person name="Birren B."/>
        </authorList>
    </citation>
    <scope>NUCLEOTIDE SEQUENCE [LARGE SCALE GENOMIC DNA]</scope>
    <source>
        <strain evidence="2">1-1 BBBD Race 1</strain>
    </source>
</reference>
<organism evidence="2">
    <name type="scientific">Puccinia triticina (isolate 1-1 / race 1 (BBBD))</name>
    <name type="common">Brown leaf rust fungus</name>
    <dbReference type="NCBI Taxonomy" id="630390"/>
    <lineage>
        <taxon>Eukaryota</taxon>
        <taxon>Fungi</taxon>
        <taxon>Dikarya</taxon>
        <taxon>Basidiomycota</taxon>
        <taxon>Pucciniomycotina</taxon>
        <taxon>Pucciniomycetes</taxon>
        <taxon>Pucciniales</taxon>
        <taxon>Pucciniaceae</taxon>
        <taxon>Puccinia</taxon>
    </lineage>
</organism>
<dbReference type="VEuPathDB" id="FungiDB:PTTG_30869"/>
<name>A0A180FZL2_PUCT1</name>
<evidence type="ECO:0000313" key="4">
    <source>
        <dbReference type="Proteomes" id="UP000005240"/>
    </source>
</evidence>
<reference evidence="2" key="2">
    <citation type="submission" date="2016-05" db="EMBL/GenBank/DDBJ databases">
        <title>Comparative analysis highlights variable genome content of wheat rusts and divergence of the mating loci.</title>
        <authorList>
            <person name="Cuomo C.A."/>
            <person name="Bakkeren G."/>
            <person name="Szabo L."/>
            <person name="Khalil H."/>
            <person name="Joly D."/>
            <person name="Goldberg J."/>
            <person name="Young S."/>
            <person name="Zeng Q."/>
            <person name="Fellers J."/>
        </authorList>
    </citation>
    <scope>NUCLEOTIDE SEQUENCE [LARGE SCALE GENOMIC DNA]</scope>
    <source>
        <strain evidence="2">1-1 BBBD Race 1</strain>
    </source>
</reference>
<accession>A0A180FZL2</accession>